<keyword evidence="2" id="KW-0833">Ubl conjugation pathway</keyword>
<dbReference type="GO" id="GO:1990380">
    <property type="term" value="F:K48-linked deubiquitinase activity"/>
    <property type="evidence" value="ECO:0007669"/>
    <property type="project" value="UniProtKB-UniRule"/>
</dbReference>
<dbReference type="GO" id="GO:0006508">
    <property type="term" value="P:proteolysis"/>
    <property type="evidence" value="ECO:0007669"/>
    <property type="project" value="UniProtKB-KW"/>
</dbReference>
<dbReference type="GO" id="GO:0004843">
    <property type="term" value="F:cysteine-type deubiquitinase activity"/>
    <property type="evidence" value="ECO:0007669"/>
    <property type="project" value="UniProtKB-UniRule"/>
</dbReference>
<name>A0A8X7X0E4_POLSE</name>
<proteinExistence type="inferred from homology"/>
<protein>
    <recommendedName>
        <fullName evidence="2">Ubiquitin carboxyl-terminal hydrolase MINDY</fullName>
        <ecNumber evidence="2">3.4.19.12</ecNumber>
    </recommendedName>
</protein>
<accession>A0A8X7X0E4</accession>
<keyword evidence="2" id="KW-0788">Thiol protease</keyword>
<evidence type="ECO:0000256" key="3">
    <source>
        <dbReference type="SAM" id="MobiDB-lite"/>
    </source>
</evidence>
<keyword evidence="2" id="KW-0645">Protease</keyword>
<feature type="domain" description="Deubiquitinating enzyme MINDY-3/4 conserved" evidence="4">
    <location>
        <begin position="52"/>
        <end position="390"/>
    </location>
</feature>
<evidence type="ECO:0000256" key="2">
    <source>
        <dbReference type="RuleBase" id="RU367088"/>
    </source>
</evidence>
<comment type="function">
    <text evidence="2">Hydrolase that can remove 'Lys-48'-linked conjugated ubiquitin from proteins.</text>
</comment>
<keyword evidence="6" id="KW-1185">Reference proteome</keyword>
<dbReference type="PANTHER" id="PTHR12473">
    <property type="entry name" value="UBIQUITIN CARBOXYL-TERMINAL HYDROLASE MINDY-4-RELATED"/>
    <property type="match status" value="1"/>
</dbReference>
<feature type="region of interest" description="Disordered" evidence="3">
    <location>
        <begin position="195"/>
        <end position="230"/>
    </location>
</feature>
<keyword evidence="2 5" id="KW-0378">Hydrolase</keyword>
<evidence type="ECO:0000256" key="1">
    <source>
        <dbReference type="ARBA" id="ARBA00011074"/>
    </source>
</evidence>
<dbReference type="EMBL" id="JAATIS010007298">
    <property type="protein sequence ID" value="KAG2458192.1"/>
    <property type="molecule type" value="Genomic_DNA"/>
</dbReference>
<dbReference type="PANTHER" id="PTHR12473:SF8">
    <property type="entry name" value="UBIQUITIN CARBOXYL-TERMINAL HYDROLASE MINDY-4-RELATED"/>
    <property type="match status" value="1"/>
</dbReference>
<feature type="non-terminal residue" evidence="5">
    <location>
        <position position="400"/>
    </location>
</feature>
<feature type="compositionally biased region" description="Basic and acidic residues" evidence="3">
    <location>
        <begin position="220"/>
        <end position="230"/>
    </location>
</feature>
<feature type="non-terminal residue" evidence="5">
    <location>
        <position position="1"/>
    </location>
</feature>
<comment type="catalytic activity">
    <reaction evidence="2">
        <text>Thiol-dependent hydrolysis of ester, thioester, amide, peptide and isopeptide bonds formed by the C-terminal Gly of ubiquitin (a 76-residue protein attached to proteins as an intracellular targeting signal).</text>
        <dbReference type="EC" id="3.4.19.12"/>
    </reaction>
</comment>
<dbReference type="InterPro" id="IPR039785">
    <property type="entry name" value="MINY3/4"/>
</dbReference>
<reference evidence="5 6" key="1">
    <citation type="journal article" date="2021" name="Cell">
        <title>Tracing the genetic footprints of vertebrate landing in non-teleost ray-finned fishes.</title>
        <authorList>
            <person name="Bi X."/>
            <person name="Wang K."/>
            <person name="Yang L."/>
            <person name="Pan H."/>
            <person name="Jiang H."/>
            <person name="Wei Q."/>
            <person name="Fang M."/>
            <person name="Yu H."/>
            <person name="Zhu C."/>
            <person name="Cai Y."/>
            <person name="He Y."/>
            <person name="Gan X."/>
            <person name="Zeng H."/>
            <person name="Yu D."/>
            <person name="Zhu Y."/>
            <person name="Jiang H."/>
            <person name="Qiu Q."/>
            <person name="Yang H."/>
            <person name="Zhang Y.E."/>
            <person name="Wang W."/>
            <person name="Zhu M."/>
            <person name="He S."/>
            <person name="Zhang G."/>
        </authorList>
    </citation>
    <scope>NUCLEOTIDE SEQUENCE [LARGE SCALE GENOMIC DNA]</scope>
    <source>
        <strain evidence="5">Bchr_013</strain>
    </source>
</reference>
<gene>
    <name evidence="5" type="primary">Mindy4</name>
    <name evidence="5" type="ORF">GTO96_0018326</name>
</gene>
<evidence type="ECO:0000313" key="5">
    <source>
        <dbReference type="EMBL" id="KAG2458192.1"/>
    </source>
</evidence>
<dbReference type="SMART" id="SM01174">
    <property type="entry name" value="DUF4205"/>
    <property type="match status" value="1"/>
</dbReference>
<dbReference type="InterPro" id="IPR025257">
    <property type="entry name" value="MINDY-3/4_CD"/>
</dbReference>
<feature type="region of interest" description="Disordered" evidence="3">
    <location>
        <begin position="107"/>
        <end position="130"/>
    </location>
</feature>
<evidence type="ECO:0000259" key="4">
    <source>
        <dbReference type="SMART" id="SM01174"/>
    </source>
</evidence>
<evidence type="ECO:0000313" key="6">
    <source>
        <dbReference type="Proteomes" id="UP000886611"/>
    </source>
</evidence>
<dbReference type="GO" id="GO:0071108">
    <property type="term" value="P:protein K48-linked deubiquitination"/>
    <property type="evidence" value="ECO:0007669"/>
    <property type="project" value="InterPro"/>
</dbReference>
<comment type="caution">
    <text evidence="5">The sequence shown here is derived from an EMBL/GenBank/DDBJ whole genome shotgun (WGS) entry which is preliminary data.</text>
</comment>
<dbReference type="AlphaFoldDB" id="A0A8X7X0E4"/>
<comment type="similarity">
    <text evidence="1 2">Belongs to the MINDY deubiquitinase family. FAM188 subfamily.</text>
</comment>
<sequence>MARRWNLQPERYGGDGEYSRLVQHAGGSVEKGCDDNDQFRVSSPPTGGAAPRAVCAARGESERTLNGHGLLSAPGPSALLPKSAAVLRRTIGTQTGQRHLFFHKESQTVMASQSERRNKGLGADSSDMMGTQTGQGLVLVNTESHTVKASKSEGRISGWVPLPPIWSADDKTHISYTKAPFKTSPVYNKAAILEAGSSEPSSESERENLPKFMSSANDNEGVRKDSSENFEPDHVQLKAMEIDDIEEDERFEGGKPHVFSSVKKINVDASPIDLNLAIFELGPYGCILLTLSAIFSRSMDLIRKDFDVPSNTLIGAHGYCTQVGSYLKTPRYPIWVVCSESHFSVLFCLRKELLSDWRIERRFDLYYYDGLANQEDEIRLTVGKCCLKNSISLEYFFQRY</sequence>
<dbReference type="EC" id="3.4.19.12" evidence="2"/>
<organism evidence="5 6">
    <name type="scientific">Polypterus senegalus</name>
    <name type="common">Senegal bichir</name>
    <dbReference type="NCBI Taxonomy" id="55291"/>
    <lineage>
        <taxon>Eukaryota</taxon>
        <taxon>Metazoa</taxon>
        <taxon>Chordata</taxon>
        <taxon>Craniata</taxon>
        <taxon>Vertebrata</taxon>
        <taxon>Euteleostomi</taxon>
        <taxon>Actinopterygii</taxon>
        <taxon>Polypteriformes</taxon>
        <taxon>Polypteridae</taxon>
        <taxon>Polypterus</taxon>
    </lineage>
</organism>
<dbReference type="Proteomes" id="UP000886611">
    <property type="component" value="Unassembled WGS sequence"/>
</dbReference>
<dbReference type="Pfam" id="PF13898">
    <property type="entry name" value="MINDY-3_4_CD"/>
    <property type="match status" value="1"/>
</dbReference>